<dbReference type="Pfam" id="PF00126">
    <property type="entry name" value="HTH_1"/>
    <property type="match status" value="1"/>
</dbReference>
<dbReference type="CDD" id="cd08422">
    <property type="entry name" value="PBP2_CrgA_like"/>
    <property type="match status" value="1"/>
</dbReference>
<keyword evidence="7" id="KW-1185">Reference proteome</keyword>
<dbReference type="PANTHER" id="PTHR30537">
    <property type="entry name" value="HTH-TYPE TRANSCRIPTIONAL REGULATOR"/>
    <property type="match status" value="1"/>
</dbReference>
<dbReference type="SUPFAM" id="SSF53850">
    <property type="entry name" value="Periplasmic binding protein-like II"/>
    <property type="match status" value="1"/>
</dbReference>
<feature type="domain" description="HTH lysR-type" evidence="5">
    <location>
        <begin position="1"/>
        <end position="59"/>
    </location>
</feature>
<evidence type="ECO:0000256" key="3">
    <source>
        <dbReference type="ARBA" id="ARBA00023125"/>
    </source>
</evidence>
<evidence type="ECO:0000256" key="2">
    <source>
        <dbReference type="ARBA" id="ARBA00023015"/>
    </source>
</evidence>
<dbReference type="SUPFAM" id="SSF46785">
    <property type="entry name" value="Winged helix' DNA-binding domain"/>
    <property type="match status" value="1"/>
</dbReference>
<dbReference type="Proteomes" id="UP000030380">
    <property type="component" value="Unassembled WGS sequence"/>
</dbReference>
<evidence type="ECO:0000256" key="4">
    <source>
        <dbReference type="ARBA" id="ARBA00023163"/>
    </source>
</evidence>
<dbReference type="PANTHER" id="PTHR30537:SF35">
    <property type="entry name" value="TRANSCRIPTIONAL REGULATORY PROTEIN"/>
    <property type="match status" value="1"/>
</dbReference>
<organism evidence="6 7">
    <name type="scientific">Chelonobacter oris</name>
    <dbReference type="NCBI Taxonomy" id="505317"/>
    <lineage>
        <taxon>Bacteria</taxon>
        <taxon>Pseudomonadati</taxon>
        <taxon>Pseudomonadota</taxon>
        <taxon>Gammaproteobacteria</taxon>
        <taxon>Pasteurellales</taxon>
        <taxon>Pasteurellaceae</taxon>
        <taxon>Chelonobacter</taxon>
    </lineage>
</organism>
<dbReference type="Gene3D" id="1.10.10.10">
    <property type="entry name" value="Winged helix-like DNA-binding domain superfamily/Winged helix DNA-binding domain"/>
    <property type="match status" value="1"/>
</dbReference>
<dbReference type="OrthoDB" id="8885940at2"/>
<name>A0A0A3AK09_9PAST</name>
<keyword evidence="3" id="KW-0238">DNA-binding</keyword>
<dbReference type="AlphaFoldDB" id="A0A0A3AK09"/>
<dbReference type="InterPro" id="IPR036390">
    <property type="entry name" value="WH_DNA-bd_sf"/>
</dbReference>
<evidence type="ECO:0000313" key="6">
    <source>
        <dbReference type="EMBL" id="KGQ69641.1"/>
    </source>
</evidence>
<dbReference type="InterPro" id="IPR005119">
    <property type="entry name" value="LysR_subst-bd"/>
</dbReference>
<keyword evidence="2" id="KW-0805">Transcription regulation</keyword>
<dbReference type="Pfam" id="PF03466">
    <property type="entry name" value="LysR_substrate"/>
    <property type="match status" value="1"/>
</dbReference>
<dbReference type="InterPro" id="IPR058163">
    <property type="entry name" value="LysR-type_TF_proteobact-type"/>
</dbReference>
<evidence type="ECO:0000256" key="1">
    <source>
        <dbReference type="ARBA" id="ARBA00009437"/>
    </source>
</evidence>
<keyword evidence="4" id="KW-0804">Transcription</keyword>
<accession>A0A0A3AK09</accession>
<protein>
    <submittedName>
        <fullName evidence="6">LysR family transcriptional regulator</fullName>
    </submittedName>
</protein>
<evidence type="ECO:0000259" key="5">
    <source>
        <dbReference type="PROSITE" id="PS50931"/>
    </source>
</evidence>
<dbReference type="RefSeq" id="WP_034617345.1">
    <property type="nucleotide sequence ID" value="NZ_JSUM01000015.1"/>
</dbReference>
<gene>
    <name evidence="6" type="ORF">OA57_10280</name>
</gene>
<dbReference type="GO" id="GO:0003700">
    <property type="term" value="F:DNA-binding transcription factor activity"/>
    <property type="evidence" value="ECO:0007669"/>
    <property type="project" value="InterPro"/>
</dbReference>
<sequence length="314" mass="35140">MDRLTAVKVFVEIAARGSLTQTAEQLEMSQAMVSRYLATVENWLGARLLHRTTRKISLTEAGLAALPLCRQMLDFSLDLQHIGSESKRTVEGTLRISTSPSFAEAQLTAALRAFQRVYPQVRVDLQVADRTVNLVEDRIDLAIRISNSLPDNVVAKPLADCRSVLCATPSYLERHGIPRSHQDLAAHRFVLHTRIYGKHLSLKKGKERFSLPLSGQFSSNETGIVLQATKQHAGIAMLPTYCVADDLKQGRLIRLLADYRLDTLGIYAIYLSRRHQPLALRTLIDFLADYFAGESAVWDRDLLQETAMVRKSAV</sequence>
<evidence type="ECO:0000313" key="7">
    <source>
        <dbReference type="Proteomes" id="UP000030380"/>
    </source>
</evidence>
<dbReference type="GO" id="GO:0006351">
    <property type="term" value="P:DNA-templated transcription"/>
    <property type="evidence" value="ECO:0007669"/>
    <property type="project" value="TreeGrafter"/>
</dbReference>
<proteinExistence type="inferred from homology"/>
<dbReference type="Gene3D" id="3.40.190.290">
    <property type="match status" value="1"/>
</dbReference>
<comment type="caution">
    <text evidence="6">The sequence shown here is derived from an EMBL/GenBank/DDBJ whole genome shotgun (WGS) entry which is preliminary data.</text>
</comment>
<dbReference type="InterPro" id="IPR036388">
    <property type="entry name" value="WH-like_DNA-bd_sf"/>
</dbReference>
<comment type="similarity">
    <text evidence="1">Belongs to the LysR transcriptional regulatory family.</text>
</comment>
<dbReference type="STRING" id="505317.OA57_10280"/>
<dbReference type="EMBL" id="JSUM01000015">
    <property type="protein sequence ID" value="KGQ69641.1"/>
    <property type="molecule type" value="Genomic_DNA"/>
</dbReference>
<reference evidence="6 7" key="1">
    <citation type="submission" date="2014-11" db="EMBL/GenBank/DDBJ databases">
        <title>Draft genome sequence of Chelonobacter oris 1662T, associated with respiratory disease in Hermann's Tortoises.</title>
        <authorList>
            <person name="Kudirkiene E."/>
            <person name="Hansen M.J."/>
            <person name="Bojesen A.M."/>
        </authorList>
    </citation>
    <scope>NUCLEOTIDE SEQUENCE [LARGE SCALE GENOMIC DNA]</scope>
    <source>
        <strain evidence="6 7">1662</strain>
    </source>
</reference>
<dbReference type="FunFam" id="1.10.10.10:FF:000001">
    <property type="entry name" value="LysR family transcriptional regulator"/>
    <property type="match status" value="1"/>
</dbReference>
<dbReference type="GO" id="GO:0043565">
    <property type="term" value="F:sequence-specific DNA binding"/>
    <property type="evidence" value="ECO:0007669"/>
    <property type="project" value="TreeGrafter"/>
</dbReference>
<dbReference type="PROSITE" id="PS50931">
    <property type="entry name" value="HTH_LYSR"/>
    <property type="match status" value="1"/>
</dbReference>
<dbReference type="InterPro" id="IPR000847">
    <property type="entry name" value="LysR_HTH_N"/>
</dbReference>